<proteinExistence type="predicted"/>
<gene>
    <name evidence="2" type="ORF">EVAR_21439_1</name>
</gene>
<name>A0A4C1VJ15_EUMVA</name>
<accession>A0A4C1VJ15</accession>
<dbReference type="Proteomes" id="UP000299102">
    <property type="component" value="Unassembled WGS sequence"/>
</dbReference>
<feature type="region of interest" description="Disordered" evidence="1">
    <location>
        <begin position="72"/>
        <end position="107"/>
    </location>
</feature>
<keyword evidence="3" id="KW-1185">Reference proteome</keyword>
<sequence>MYCIKLYVIGVDIEYEPPTAPLTLRAGVPPVAFAITQSLISGLRFRRQRLPPKRGISHPNGRAAFGHVRRFATPGPAATDRPHPATYSSTDDIKSESDKTAKDFIFQ</sequence>
<protein>
    <submittedName>
        <fullName evidence="2">Uncharacterized protein</fullName>
    </submittedName>
</protein>
<evidence type="ECO:0000256" key="1">
    <source>
        <dbReference type="SAM" id="MobiDB-lite"/>
    </source>
</evidence>
<organism evidence="2 3">
    <name type="scientific">Eumeta variegata</name>
    <name type="common">Bagworm moth</name>
    <name type="synonym">Eumeta japonica</name>
    <dbReference type="NCBI Taxonomy" id="151549"/>
    <lineage>
        <taxon>Eukaryota</taxon>
        <taxon>Metazoa</taxon>
        <taxon>Ecdysozoa</taxon>
        <taxon>Arthropoda</taxon>
        <taxon>Hexapoda</taxon>
        <taxon>Insecta</taxon>
        <taxon>Pterygota</taxon>
        <taxon>Neoptera</taxon>
        <taxon>Endopterygota</taxon>
        <taxon>Lepidoptera</taxon>
        <taxon>Glossata</taxon>
        <taxon>Ditrysia</taxon>
        <taxon>Tineoidea</taxon>
        <taxon>Psychidae</taxon>
        <taxon>Oiketicinae</taxon>
        <taxon>Eumeta</taxon>
    </lineage>
</organism>
<dbReference type="AlphaFoldDB" id="A0A4C1VJ15"/>
<evidence type="ECO:0000313" key="2">
    <source>
        <dbReference type="EMBL" id="GBP37904.1"/>
    </source>
</evidence>
<dbReference type="EMBL" id="BGZK01000340">
    <property type="protein sequence ID" value="GBP37904.1"/>
    <property type="molecule type" value="Genomic_DNA"/>
</dbReference>
<reference evidence="2 3" key="1">
    <citation type="journal article" date="2019" name="Commun. Biol.">
        <title>The bagworm genome reveals a unique fibroin gene that provides high tensile strength.</title>
        <authorList>
            <person name="Kono N."/>
            <person name="Nakamura H."/>
            <person name="Ohtoshi R."/>
            <person name="Tomita M."/>
            <person name="Numata K."/>
            <person name="Arakawa K."/>
        </authorList>
    </citation>
    <scope>NUCLEOTIDE SEQUENCE [LARGE SCALE GENOMIC DNA]</scope>
</reference>
<comment type="caution">
    <text evidence="2">The sequence shown here is derived from an EMBL/GenBank/DDBJ whole genome shotgun (WGS) entry which is preliminary data.</text>
</comment>
<evidence type="ECO:0000313" key="3">
    <source>
        <dbReference type="Proteomes" id="UP000299102"/>
    </source>
</evidence>
<feature type="compositionally biased region" description="Basic and acidic residues" evidence="1">
    <location>
        <begin position="91"/>
        <end position="107"/>
    </location>
</feature>